<accession>A0A8S3F762</accession>
<name>A0A8S3F762_9BILA</name>
<evidence type="ECO:0000313" key="1">
    <source>
        <dbReference type="EMBL" id="CAF5107620.1"/>
    </source>
</evidence>
<reference evidence="1" key="1">
    <citation type="submission" date="2021-02" db="EMBL/GenBank/DDBJ databases">
        <authorList>
            <person name="Nowell W R."/>
        </authorList>
    </citation>
    <scope>NUCLEOTIDE SEQUENCE</scope>
</reference>
<feature type="non-terminal residue" evidence="1">
    <location>
        <position position="1"/>
    </location>
</feature>
<organism evidence="1 2">
    <name type="scientific">Rotaria magnacalcarata</name>
    <dbReference type="NCBI Taxonomy" id="392030"/>
    <lineage>
        <taxon>Eukaryota</taxon>
        <taxon>Metazoa</taxon>
        <taxon>Spiralia</taxon>
        <taxon>Gnathifera</taxon>
        <taxon>Rotifera</taxon>
        <taxon>Eurotatoria</taxon>
        <taxon>Bdelloidea</taxon>
        <taxon>Philodinida</taxon>
        <taxon>Philodinidae</taxon>
        <taxon>Rotaria</taxon>
    </lineage>
</organism>
<dbReference type="EMBL" id="CAJOBH010240531">
    <property type="protein sequence ID" value="CAF5107620.1"/>
    <property type="molecule type" value="Genomic_DNA"/>
</dbReference>
<protein>
    <submittedName>
        <fullName evidence="1">Uncharacterized protein</fullName>
    </submittedName>
</protein>
<dbReference type="Proteomes" id="UP000681967">
    <property type="component" value="Unassembled WGS sequence"/>
</dbReference>
<sequence length="112" mass="13401">KRHLYRNVPFYTTYERYGELIHLKRKNEYVLTSHIPLSPIVKRLNKLEINSGDNIDEKIASHDPNGHYVMQANSYQFLDMYPIYPTIDLPLEQLYQDGDEQGWRQRKSNECK</sequence>
<dbReference type="AlphaFoldDB" id="A0A8S3F762"/>
<evidence type="ECO:0000313" key="2">
    <source>
        <dbReference type="Proteomes" id="UP000681967"/>
    </source>
</evidence>
<proteinExistence type="predicted"/>
<comment type="caution">
    <text evidence="1">The sequence shown here is derived from an EMBL/GenBank/DDBJ whole genome shotgun (WGS) entry which is preliminary data.</text>
</comment>
<gene>
    <name evidence="1" type="ORF">BYL167_LOCUS65221</name>
</gene>